<dbReference type="EMBL" id="SMBX01000006">
    <property type="protein sequence ID" value="TCU97284.1"/>
    <property type="molecule type" value="Genomic_DNA"/>
</dbReference>
<accession>A0A4R3V4Q2</accession>
<evidence type="ECO:0000313" key="2">
    <source>
        <dbReference type="EMBL" id="TCU97284.1"/>
    </source>
</evidence>
<reference evidence="2 3" key="1">
    <citation type="submission" date="2019-03" db="EMBL/GenBank/DDBJ databases">
        <title>Genomic Encyclopedia of Type Strains, Phase IV (KMG-IV): sequencing the most valuable type-strain genomes for metagenomic binning, comparative biology and taxonomic classification.</title>
        <authorList>
            <person name="Goeker M."/>
        </authorList>
    </citation>
    <scope>NUCLEOTIDE SEQUENCE [LARGE SCALE GENOMIC DNA]</scope>
    <source>
        <strain evidence="2 3">DSM 100048</strain>
    </source>
</reference>
<name>A0A4R3V4Q2_9BURK</name>
<dbReference type="Gene3D" id="3.40.50.10540">
    <property type="entry name" value="Crotonobetainyl-coa:carnitine coa-transferase, domain 1"/>
    <property type="match status" value="1"/>
</dbReference>
<proteinExistence type="predicted"/>
<evidence type="ECO:0000256" key="1">
    <source>
        <dbReference type="ARBA" id="ARBA00022679"/>
    </source>
</evidence>
<dbReference type="Proteomes" id="UP000294692">
    <property type="component" value="Unassembled WGS sequence"/>
</dbReference>
<dbReference type="InterPro" id="IPR003673">
    <property type="entry name" value="CoA-Trfase_fam_III"/>
</dbReference>
<evidence type="ECO:0000313" key="3">
    <source>
        <dbReference type="Proteomes" id="UP000294692"/>
    </source>
</evidence>
<protein>
    <submittedName>
        <fullName evidence="2">Formyl-CoA transferase</fullName>
    </submittedName>
</protein>
<dbReference type="InterPro" id="IPR050483">
    <property type="entry name" value="CoA-transferase_III_domain"/>
</dbReference>
<dbReference type="AlphaFoldDB" id="A0A4R3V4Q2"/>
<gene>
    <name evidence="2" type="ORF">EV686_106166</name>
</gene>
<dbReference type="InterPro" id="IPR044855">
    <property type="entry name" value="CoA-Trfase_III_dom3_sf"/>
</dbReference>
<comment type="caution">
    <text evidence="2">The sequence shown here is derived from an EMBL/GenBank/DDBJ whole genome shotgun (WGS) entry which is preliminary data.</text>
</comment>
<dbReference type="PANTHER" id="PTHR48207">
    <property type="entry name" value="SUCCINATE--HYDROXYMETHYLGLUTARATE COA-TRANSFERASE"/>
    <property type="match status" value="1"/>
</dbReference>
<dbReference type="RefSeq" id="WP_132477378.1">
    <property type="nucleotide sequence ID" value="NZ_JBHRVM010000001.1"/>
</dbReference>
<dbReference type="SUPFAM" id="SSF89796">
    <property type="entry name" value="CoA-transferase family III (CaiB/BaiF)"/>
    <property type="match status" value="1"/>
</dbReference>
<organism evidence="2 3">
    <name type="scientific">Paracandidimonas soli</name>
    <dbReference type="NCBI Taxonomy" id="1917182"/>
    <lineage>
        <taxon>Bacteria</taxon>
        <taxon>Pseudomonadati</taxon>
        <taxon>Pseudomonadota</taxon>
        <taxon>Betaproteobacteria</taxon>
        <taxon>Burkholderiales</taxon>
        <taxon>Alcaligenaceae</taxon>
        <taxon>Paracandidimonas</taxon>
    </lineage>
</organism>
<keyword evidence="1 2" id="KW-0808">Transferase</keyword>
<dbReference type="PANTHER" id="PTHR48207:SF3">
    <property type="entry name" value="SUCCINATE--HYDROXYMETHYLGLUTARATE COA-TRANSFERASE"/>
    <property type="match status" value="1"/>
</dbReference>
<dbReference type="GO" id="GO:0008410">
    <property type="term" value="F:CoA-transferase activity"/>
    <property type="evidence" value="ECO:0007669"/>
    <property type="project" value="TreeGrafter"/>
</dbReference>
<sequence>MNQETLTASALPLSGVRVLDLTRVRAGPTAIRQLADWGADVIKIEEPVNPETETEMGGMRLGPDYQNLQRNKRSITLNLKDPEGVALFKQLVKDADVVAENYRPDVKTRLGIDYETLRAINPRLIYASISGFGQDGPYARRPGYDQIVQGMGGLMSITGLPGQGPVRAGIAICDTTAGLYAAFGIVMALFERTRTNLGQWVQASLLESELAILDLQAARWLVSKEVPTQAGNNHPTMIPTGLFQAKDGYITLQVPGQVMWERFCKAMEREDWLDDPRFRMNRDRSRNRVELNSLITEIFSEHPREYWIERLNKAGIACGAVNSIDEAFADPQVRHLGTAIPVKHPQLGDIALVGQPIRTDRHRATVRSVAPMPGAHNEEILSGLGLDAAAIDELRSRHVI</sequence>
<keyword evidence="3" id="KW-1185">Reference proteome</keyword>
<dbReference type="InterPro" id="IPR023606">
    <property type="entry name" value="CoA-Trfase_III_dom_1_sf"/>
</dbReference>
<dbReference type="Gene3D" id="3.30.1540.10">
    <property type="entry name" value="formyl-coa transferase, domain 3"/>
    <property type="match status" value="1"/>
</dbReference>
<dbReference type="OrthoDB" id="5294844at2"/>
<dbReference type="Pfam" id="PF02515">
    <property type="entry name" value="CoA_transf_3"/>
    <property type="match status" value="1"/>
</dbReference>